<dbReference type="InterPro" id="IPR050849">
    <property type="entry name" value="HAD-like_hydrolase_phosphatase"/>
</dbReference>
<comment type="function">
    <text evidence="4">Dephosphorylates 2-hydroxy-3-keto-5-methylthiopentenyl-1-phosphate (HK-MTPenyl-1-P) yielding 1,2-dihydroxy-3-keto-5-methylthiopentene (DHK-MTPene).</text>
</comment>
<dbReference type="PANTHER" id="PTHR28181">
    <property type="entry name" value="UPF0655 PROTEIN YCR015C"/>
    <property type="match status" value="1"/>
</dbReference>
<dbReference type="InterPro" id="IPR023214">
    <property type="entry name" value="HAD_sf"/>
</dbReference>
<dbReference type="HAMAP" id="MF_01680">
    <property type="entry name" value="Salvage_MtnX"/>
    <property type="match status" value="1"/>
</dbReference>
<evidence type="ECO:0000256" key="4">
    <source>
        <dbReference type="HAMAP-Rule" id="MF_01680"/>
    </source>
</evidence>
<comment type="similarity">
    <text evidence="4">Belongs to the HAD-like hydrolase superfamily. MtnX family.</text>
</comment>
<dbReference type="GO" id="GO:0043716">
    <property type="term" value="F:2-hydroxy-3-keto-5-methylthiopentenyl-1-phosphate phosphatase activity"/>
    <property type="evidence" value="ECO:0007669"/>
    <property type="project" value="UniProtKB-EC"/>
</dbReference>
<dbReference type="EMBL" id="JANQBD010000023">
    <property type="protein sequence ID" value="MCR8634926.1"/>
    <property type="molecule type" value="Genomic_DNA"/>
</dbReference>
<comment type="pathway">
    <text evidence="4">Amino-acid biosynthesis; L-methionine biosynthesis via salvage pathway; L-methionine from S-methyl-5-thio-alpha-D-ribose 1-phosphate: step 4/6.</text>
</comment>
<dbReference type="InterPro" id="IPR036412">
    <property type="entry name" value="HAD-like_sf"/>
</dbReference>
<evidence type="ECO:0000256" key="1">
    <source>
        <dbReference type="ARBA" id="ARBA00022605"/>
    </source>
</evidence>
<keyword evidence="6" id="KW-1185">Reference proteome</keyword>
<dbReference type="RefSeq" id="WP_258216480.1">
    <property type="nucleotide sequence ID" value="NZ_JANQBD010000023.1"/>
</dbReference>
<dbReference type="EC" id="3.1.3.87" evidence="4"/>
<keyword evidence="2 4" id="KW-0378">Hydrolase</keyword>
<name>A0ABT1YP20_9BACL</name>
<accession>A0ABT1YP20</accession>
<dbReference type="Gene3D" id="3.40.50.1000">
    <property type="entry name" value="HAD superfamily/HAD-like"/>
    <property type="match status" value="1"/>
</dbReference>
<comment type="catalytic activity">
    <reaction evidence="4">
        <text>2-hydroxy-5-methylsulfanyl-3-oxopent-1-enyl phosphate + H2O = 1,2-dihydroxy-5-(methylsulfanyl)pent-1-en-3-one + phosphate</text>
        <dbReference type="Rhea" id="RHEA:14481"/>
        <dbReference type="ChEBI" id="CHEBI:15377"/>
        <dbReference type="ChEBI" id="CHEBI:43474"/>
        <dbReference type="ChEBI" id="CHEBI:49252"/>
        <dbReference type="ChEBI" id="CHEBI:59505"/>
        <dbReference type="EC" id="3.1.3.87"/>
    </reaction>
</comment>
<sequence>MKRTQVIFCDFDGTITVNDNIVAIMKHFQPAGWDVLVEQVISKTISIREGVGRMFALLPTSRKQEVIDYSINNVKIRDGFSKLLEYCKQQNITFLVTSGGIDFFVYPVLYAFPIVKENIYCNASDFSGSHIEIVWPHVCDDQCHNNCGMCKTTIIRGYPSDKYERILIGDSVTDFEGAKLADTVFARSHLIDLCKDLGLNYYPFENFHEVIERLKEMNEHE</sequence>
<keyword evidence="3 4" id="KW-0486">Methionine biosynthesis</keyword>
<evidence type="ECO:0000256" key="2">
    <source>
        <dbReference type="ARBA" id="ARBA00022801"/>
    </source>
</evidence>
<dbReference type="NCBIfam" id="TIGR01488">
    <property type="entry name" value="HAD-SF-IB"/>
    <property type="match status" value="1"/>
</dbReference>
<dbReference type="Pfam" id="PF12710">
    <property type="entry name" value="HAD"/>
    <property type="match status" value="1"/>
</dbReference>
<protein>
    <recommendedName>
        <fullName evidence="4">2-hydroxy-3-keto-5-methylthiopentenyl-1-phosphate phosphatase</fullName>
        <shortName evidence="4">HK-MTPenyl-1-P phosphatase</shortName>
        <ecNumber evidence="4">3.1.3.87</ecNumber>
    </recommendedName>
</protein>
<dbReference type="InterPro" id="IPR006384">
    <property type="entry name" value="HAD_hydro_PyrdxlP_Pase-like"/>
</dbReference>
<gene>
    <name evidence="4" type="primary">mtnX</name>
    <name evidence="5" type="ORF">NV381_27380</name>
</gene>
<reference evidence="5 6" key="1">
    <citation type="submission" date="2022-08" db="EMBL/GenBank/DDBJ databases">
        <title>Paenibacillus endoradicis sp. nov., Paenibacillus radicibacter sp. nov and Paenibacillus pararadicis sp. nov., three cold-adapted plant growth-promoting bacteria isolated from root of Larix gmelinii in Great Khingan.</title>
        <authorList>
            <person name="Xue H."/>
        </authorList>
    </citation>
    <scope>NUCLEOTIDE SEQUENCE [LARGE SCALE GENOMIC DNA]</scope>
    <source>
        <strain evidence="5 6">N5-1-1-5</strain>
    </source>
</reference>
<comment type="caution">
    <text evidence="5">The sequence shown here is derived from an EMBL/GenBank/DDBJ whole genome shotgun (WGS) entry which is preliminary data.</text>
</comment>
<dbReference type="CDD" id="cd07524">
    <property type="entry name" value="HAD_Pase"/>
    <property type="match status" value="1"/>
</dbReference>
<dbReference type="NCBIfam" id="NF007103">
    <property type="entry name" value="PRK09552.1"/>
    <property type="match status" value="1"/>
</dbReference>
<dbReference type="Gene3D" id="3.90.1470.20">
    <property type="match status" value="1"/>
</dbReference>
<proteinExistence type="inferred from homology"/>
<dbReference type="PANTHER" id="PTHR28181:SF2">
    <property type="entry name" value="PHOSPHORIC MONOESTER HYDROLASE"/>
    <property type="match status" value="1"/>
</dbReference>
<dbReference type="InterPro" id="IPR017718">
    <property type="entry name" value="HAD-SF_hydro_IB_MtnX"/>
</dbReference>
<dbReference type="SUPFAM" id="SSF56784">
    <property type="entry name" value="HAD-like"/>
    <property type="match status" value="1"/>
</dbReference>
<evidence type="ECO:0000313" key="6">
    <source>
        <dbReference type="Proteomes" id="UP001300012"/>
    </source>
</evidence>
<keyword evidence="1 4" id="KW-0028">Amino-acid biosynthesis</keyword>
<dbReference type="Proteomes" id="UP001300012">
    <property type="component" value="Unassembled WGS sequence"/>
</dbReference>
<organism evidence="5 6">
    <name type="scientific">Paenibacillus radicis</name>
    <name type="common">ex Xue et al. 2023</name>
    <dbReference type="NCBI Taxonomy" id="2972489"/>
    <lineage>
        <taxon>Bacteria</taxon>
        <taxon>Bacillati</taxon>
        <taxon>Bacillota</taxon>
        <taxon>Bacilli</taxon>
        <taxon>Bacillales</taxon>
        <taxon>Paenibacillaceae</taxon>
        <taxon>Paenibacillus</taxon>
    </lineage>
</organism>
<dbReference type="NCBIfam" id="TIGR01489">
    <property type="entry name" value="DKMTPPase-SF"/>
    <property type="match status" value="1"/>
</dbReference>
<evidence type="ECO:0000313" key="5">
    <source>
        <dbReference type="EMBL" id="MCR8634926.1"/>
    </source>
</evidence>
<evidence type="ECO:0000256" key="3">
    <source>
        <dbReference type="ARBA" id="ARBA00023167"/>
    </source>
</evidence>